<keyword evidence="3" id="KW-1185">Reference proteome</keyword>
<sequence>MTDEQQEQTATAGPAERRIAELENELAELYSANRFLVSVATYFARSDARGSGYDGGGMASRSPRGR</sequence>
<name>A0ABT7Z3M8_9ACTN</name>
<accession>A0ABT7Z3M8</accession>
<gene>
    <name evidence="2" type="ORF">QWM81_08545</name>
</gene>
<dbReference type="RefSeq" id="WP_290111102.1">
    <property type="nucleotide sequence ID" value="NZ_JAUEPL010000008.1"/>
</dbReference>
<dbReference type="Proteomes" id="UP001174050">
    <property type="component" value="Unassembled WGS sequence"/>
</dbReference>
<evidence type="ECO:0000256" key="1">
    <source>
        <dbReference type="SAM" id="MobiDB-lite"/>
    </source>
</evidence>
<evidence type="ECO:0008006" key="4">
    <source>
        <dbReference type="Google" id="ProtNLM"/>
    </source>
</evidence>
<dbReference type="EMBL" id="JAUEPL010000008">
    <property type="protein sequence ID" value="MDN3294095.1"/>
    <property type="molecule type" value="Genomic_DNA"/>
</dbReference>
<proteinExistence type="predicted"/>
<evidence type="ECO:0000313" key="3">
    <source>
        <dbReference type="Proteomes" id="UP001174050"/>
    </source>
</evidence>
<comment type="caution">
    <text evidence="2">The sequence shown here is derived from an EMBL/GenBank/DDBJ whole genome shotgun (WGS) entry which is preliminary data.</text>
</comment>
<organism evidence="2 3">
    <name type="scientific">Streptomyces ficellus</name>
    <dbReference type="NCBI Taxonomy" id="1977088"/>
    <lineage>
        <taxon>Bacteria</taxon>
        <taxon>Bacillati</taxon>
        <taxon>Actinomycetota</taxon>
        <taxon>Actinomycetes</taxon>
        <taxon>Kitasatosporales</taxon>
        <taxon>Streptomycetaceae</taxon>
        <taxon>Streptomyces</taxon>
    </lineage>
</organism>
<reference evidence="2" key="1">
    <citation type="submission" date="2023-06" db="EMBL/GenBank/DDBJ databases">
        <title>WGS-Sequencing of Streptomyces ficellus isolate 21 collected from sand in Gara Djebilet Iron Mine in Algeria.</title>
        <authorList>
            <person name="Zegers G.P."/>
            <person name="Gomez A."/>
            <person name="Gueddou A."/>
            <person name="Zahara A.F."/>
            <person name="Worth M."/>
            <person name="Sevigny J.L."/>
            <person name="Tisa L."/>
        </authorList>
    </citation>
    <scope>NUCLEOTIDE SEQUENCE</scope>
    <source>
        <strain evidence="2">AS11</strain>
    </source>
</reference>
<protein>
    <recommendedName>
        <fullName evidence="4">Transposase</fullName>
    </recommendedName>
</protein>
<feature type="region of interest" description="Disordered" evidence="1">
    <location>
        <begin position="47"/>
        <end position="66"/>
    </location>
</feature>
<evidence type="ECO:0000313" key="2">
    <source>
        <dbReference type="EMBL" id="MDN3294095.1"/>
    </source>
</evidence>